<proteinExistence type="predicted"/>
<dbReference type="STRING" id="1817813.A2008_06520"/>
<dbReference type="Proteomes" id="UP000178735">
    <property type="component" value="Unassembled WGS sequence"/>
</dbReference>
<name>A0A1F7WKJ4_9BACT</name>
<reference evidence="1 2" key="1">
    <citation type="journal article" date="2016" name="Nat. Commun.">
        <title>Thousands of microbial genomes shed light on interconnected biogeochemical processes in an aquifer system.</title>
        <authorList>
            <person name="Anantharaman K."/>
            <person name="Brown C.T."/>
            <person name="Hug L.A."/>
            <person name="Sharon I."/>
            <person name="Castelle C.J."/>
            <person name="Probst A.J."/>
            <person name="Thomas B.C."/>
            <person name="Singh A."/>
            <person name="Wilkins M.J."/>
            <person name="Karaoz U."/>
            <person name="Brodie E.L."/>
            <person name="Williams K.H."/>
            <person name="Hubbard S.S."/>
            <person name="Banfield J.F."/>
        </authorList>
    </citation>
    <scope>NUCLEOTIDE SEQUENCE [LARGE SCALE GENOMIC DNA]</scope>
</reference>
<dbReference type="AlphaFoldDB" id="A0A1F7WKJ4"/>
<comment type="caution">
    <text evidence="1">The sequence shown here is derived from an EMBL/GenBank/DDBJ whole genome shotgun (WGS) entry which is preliminary data.</text>
</comment>
<evidence type="ECO:0000313" key="1">
    <source>
        <dbReference type="EMBL" id="OGM03341.1"/>
    </source>
</evidence>
<protein>
    <submittedName>
        <fullName evidence="1">Uncharacterized protein</fullName>
    </submittedName>
</protein>
<evidence type="ECO:0000313" key="2">
    <source>
        <dbReference type="Proteomes" id="UP000178735"/>
    </source>
</evidence>
<gene>
    <name evidence="1" type="ORF">A2008_06520</name>
</gene>
<organism evidence="1 2">
    <name type="scientific">Candidatus Wallbacteria bacterium GWC2_49_35</name>
    <dbReference type="NCBI Taxonomy" id="1817813"/>
    <lineage>
        <taxon>Bacteria</taxon>
        <taxon>Candidatus Walliibacteriota</taxon>
    </lineage>
</organism>
<accession>A0A1F7WKJ4</accession>
<dbReference type="EMBL" id="MGFH01000173">
    <property type="protein sequence ID" value="OGM03341.1"/>
    <property type="molecule type" value="Genomic_DNA"/>
</dbReference>
<sequence>MQKIIYVVILIFAAAAFIYSDSRVYSGCGSNVETARGGKNQAGQPSAGNSAAAKKIEISGRLRLVGASRSAEMVVTPDGGADHYIAAEKSELEKLKPHQGKKVKAFGTHTVEEYKYPDARYNHTKNILIIERLEFFD</sequence>